<feature type="region of interest" description="Disordered" evidence="1">
    <location>
        <begin position="20"/>
        <end position="88"/>
    </location>
</feature>
<feature type="compositionally biased region" description="Polar residues" evidence="1">
    <location>
        <begin position="111"/>
        <end position="129"/>
    </location>
</feature>
<evidence type="ECO:0000313" key="3">
    <source>
        <dbReference type="Proteomes" id="UP000242525"/>
    </source>
</evidence>
<reference evidence="2" key="1">
    <citation type="submission" date="2014-03" db="EMBL/GenBank/DDBJ databases">
        <authorList>
            <person name="Casaregola S."/>
        </authorList>
    </citation>
    <scope>NUCLEOTIDE SEQUENCE [LARGE SCALE GENOMIC DNA]</scope>
    <source>
        <strain evidence="2">CLIB 918</strain>
    </source>
</reference>
<protein>
    <submittedName>
        <fullName evidence="2">Uncharacterized protein</fullName>
    </submittedName>
</protein>
<feature type="compositionally biased region" description="Low complexity" evidence="1">
    <location>
        <begin position="40"/>
        <end position="52"/>
    </location>
</feature>
<dbReference type="Proteomes" id="UP000242525">
    <property type="component" value="Unassembled WGS sequence"/>
</dbReference>
<name>A0A0J9XAN1_GEOCN</name>
<dbReference type="AlphaFoldDB" id="A0A0J9XAN1"/>
<proteinExistence type="predicted"/>
<comment type="caution">
    <text evidence="2">The sequence shown here is derived from an EMBL/GenBank/DDBJ whole genome shotgun (WGS) entry which is preliminary data.</text>
</comment>
<gene>
    <name evidence="2" type="ORF">BN980_GECA06s01143g</name>
</gene>
<feature type="compositionally biased region" description="Low complexity" evidence="1">
    <location>
        <begin position="59"/>
        <end position="71"/>
    </location>
</feature>
<evidence type="ECO:0000256" key="1">
    <source>
        <dbReference type="SAM" id="MobiDB-lite"/>
    </source>
</evidence>
<sequence>MPNNYRHYALPTASQALKRKQLSHNHICQHSAPTSPHRLSVSSISYGSPSHSPVDDDASSSSSSKTTTSADNESSARQTSPLPTPPLRLTDLDYFPLPLLLPRTYAHDPPLSSTGTVDPLSSLSPTTSDIYIDPRSQVPRSASSLASFGDSHPSGSSIVLGDPATSRRNNSISATHHHAKPEWAPPDLSFKTYMSQIALLDEDPTDNNAKINGSQATPRSSIRRRWAKRSLSLSADPLRLMGKLIEPADSVSYTATTAPTTPIRESAIEDGALLEQRNKKQKQSIYVSFPAIDDGSESELDDPSSGLAVAAVATVRV</sequence>
<dbReference type="EMBL" id="CCBN010000006">
    <property type="protein sequence ID" value="CDO53883.1"/>
    <property type="molecule type" value="Genomic_DNA"/>
</dbReference>
<accession>A0A0J9XAN1</accession>
<organism evidence="2 3">
    <name type="scientific">Geotrichum candidum</name>
    <name type="common">Oospora lactis</name>
    <name type="synonym">Dipodascus geotrichum</name>
    <dbReference type="NCBI Taxonomy" id="1173061"/>
    <lineage>
        <taxon>Eukaryota</taxon>
        <taxon>Fungi</taxon>
        <taxon>Dikarya</taxon>
        <taxon>Ascomycota</taxon>
        <taxon>Saccharomycotina</taxon>
        <taxon>Dipodascomycetes</taxon>
        <taxon>Dipodascales</taxon>
        <taxon>Dipodascaceae</taxon>
        <taxon>Geotrichum</taxon>
    </lineage>
</organism>
<feature type="compositionally biased region" description="Polar residues" evidence="1">
    <location>
        <begin position="24"/>
        <end position="34"/>
    </location>
</feature>
<evidence type="ECO:0000313" key="2">
    <source>
        <dbReference type="EMBL" id="CDO53883.1"/>
    </source>
</evidence>
<feature type="region of interest" description="Disordered" evidence="1">
    <location>
        <begin position="106"/>
        <end position="185"/>
    </location>
</feature>
<keyword evidence="3" id="KW-1185">Reference proteome</keyword>